<organism evidence="3">
    <name type="scientific">Microvirga ossetica</name>
    <dbReference type="NCBI Taxonomy" id="1882682"/>
    <lineage>
        <taxon>Bacteria</taxon>
        <taxon>Pseudomonadati</taxon>
        <taxon>Pseudomonadota</taxon>
        <taxon>Alphaproteobacteria</taxon>
        <taxon>Hyphomicrobiales</taxon>
        <taxon>Methylobacteriaceae</taxon>
        <taxon>Microvirga</taxon>
    </lineage>
</organism>
<keyword evidence="3" id="KW-0238">DNA-binding</keyword>
<feature type="compositionally biased region" description="Low complexity" evidence="1">
    <location>
        <begin position="34"/>
        <end position="62"/>
    </location>
</feature>
<dbReference type="AlphaFoldDB" id="A0A1B2EFQ5"/>
<evidence type="ECO:0000313" key="3">
    <source>
        <dbReference type="EMBL" id="ANY78815.1"/>
    </source>
</evidence>
<gene>
    <name evidence="3" type="ORF">BB934_11765</name>
</gene>
<feature type="chain" id="PRO_5008536046" evidence="2">
    <location>
        <begin position="23"/>
        <end position="124"/>
    </location>
</feature>
<dbReference type="Gene3D" id="1.10.150.320">
    <property type="entry name" value="Photosystem II 12 kDa extrinsic protein"/>
    <property type="match status" value="1"/>
</dbReference>
<protein>
    <submittedName>
        <fullName evidence="3">DNA-binding protein</fullName>
    </submittedName>
</protein>
<dbReference type="Pfam" id="PF12836">
    <property type="entry name" value="HHH_3"/>
    <property type="match status" value="1"/>
</dbReference>
<dbReference type="OrthoDB" id="9787778at2"/>
<dbReference type="SUPFAM" id="SSF81585">
    <property type="entry name" value="PsbU/PolX domain-like"/>
    <property type="match status" value="1"/>
</dbReference>
<evidence type="ECO:0000256" key="2">
    <source>
        <dbReference type="SAM" id="SignalP"/>
    </source>
</evidence>
<name>A0A1B2EFQ5_9HYPH</name>
<dbReference type="GO" id="GO:0003677">
    <property type="term" value="F:DNA binding"/>
    <property type="evidence" value="ECO:0007669"/>
    <property type="project" value="UniProtKB-KW"/>
</dbReference>
<evidence type="ECO:0000256" key="1">
    <source>
        <dbReference type="SAM" id="MobiDB-lite"/>
    </source>
</evidence>
<sequence>MRLSRLGALIALGSLLASPALAQTAAPGTSMPGSAAKPPMASTAPSTSPAKPVPSTTSSTSALIDINTAPKDELDKLPEIGSARADAIIKGRPYRGKNELVDKKIIPQNAYDAIKDRIIAHQKS</sequence>
<dbReference type="KEGG" id="moc:BB934_11765"/>
<accession>A0A1B2EFQ5</accession>
<feature type="signal peptide" evidence="2">
    <location>
        <begin position="1"/>
        <end position="22"/>
    </location>
</feature>
<dbReference type="EMBL" id="CP016616">
    <property type="protein sequence ID" value="ANY78815.1"/>
    <property type="molecule type" value="Genomic_DNA"/>
</dbReference>
<proteinExistence type="predicted"/>
<dbReference type="RefSeq" id="WP_099509820.1">
    <property type="nucleotide sequence ID" value="NZ_CP016616.1"/>
</dbReference>
<reference evidence="3" key="1">
    <citation type="submission" date="2016-07" db="EMBL/GenBank/DDBJ databases">
        <title>Microvirga ossetica sp. nov. a new species of rhizobia isolated from root nodules of the legume species Vicia alpestris Steven originated from North Ossetia region in the Caucasus.</title>
        <authorList>
            <person name="Safronova V.I."/>
            <person name="Kuznetsova I.G."/>
            <person name="Sazanova A.L."/>
            <person name="Belimov A."/>
            <person name="Andronov E."/>
            <person name="Osledkin Y.S."/>
            <person name="Onishchuk O.P."/>
            <person name="Kurchak O.N."/>
            <person name="Shaposhnikov A.I."/>
            <person name="Willems A."/>
            <person name="Tikhonovich I.A."/>
        </authorList>
    </citation>
    <scope>NUCLEOTIDE SEQUENCE [LARGE SCALE GENOMIC DNA]</scope>
    <source>
        <strain evidence="3">V5/3M</strain>
    </source>
</reference>
<feature type="region of interest" description="Disordered" evidence="1">
    <location>
        <begin position="23"/>
        <end position="64"/>
    </location>
</feature>
<keyword evidence="2" id="KW-0732">Signal</keyword>